<feature type="compositionally biased region" description="Polar residues" evidence="5">
    <location>
        <begin position="709"/>
        <end position="723"/>
    </location>
</feature>
<keyword evidence="8" id="KW-1185">Reference proteome</keyword>
<dbReference type="PROSITE" id="PS00108">
    <property type="entry name" value="PROTEIN_KINASE_ST"/>
    <property type="match status" value="1"/>
</dbReference>
<feature type="region of interest" description="Disordered" evidence="5">
    <location>
        <begin position="709"/>
        <end position="729"/>
    </location>
</feature>
<dbReference type="EC" id="2.7.11.1" evidence="1"/>
<evidence type="ECO:0000256" key="5">
    <source>
        <dbReference type="SAM" id="MobiDB-lite"/>
    </source>
</evidence>
<feature type="compositionally biased region" description="Low complexity" evidence="5">
    <location>
        <begin position="827"/>
        <end position="839"/>
    </location>
</feature>
<feature type="compositionally biased region" description="Low complexity" evidence="5">
    <location>
        <begin position="605"/>
        <end position="614"/>
    </location>
</feature>
<feature type="compositionally biased region" description="Polar residues" evidence="5">
    <location>
        <begin position="390"/>
        <end position="409"/>
    </location>
</feature>
<dbReference type="GO" id="GO:0004674">
    <property type="term" value="F:protein serine/threonine kinase activity"/>
    <property type="evidence" value="ECO:0007669"/>
    <property type="project" value="UniProtKB-EC"/>
</dbReference>
<feature type="binding site" evidence="4">
    <location>
        <position position="40"/>
    </location>
    <ligand>
        <name>ATP</name>
        <dbReference type="ChEBI" id="CHEBI:30616"/>
    </ligand>
</feature>
<feature type="region of interest" description="Disordered" evidence="5">
    <location>
        <begin position="746"/>
        <end position="866"/>
    </location>
</feature>
<reference evidence="7 8" key="1">
    <citation type="submission" date="2018-08" db="EMBL/GenBank/DDBJ databases">
        <title>Genome and evolution of the arbuscular mycorrhizal fungus Diversispora epigaea (formerly Glomus versiforme) and its bacterial endosymbionts.</title>
        <authorList>
            <person name="Sun X."/>
            <person name="Fei Z."/>
            <person name="Harrison M."/>
        </authorList>
    </citation>
    <scope>NUCLEOTIDE SEQUENCE [LARGE SCALE GENOMIC DNA]</scope>
    <source>
        <strain evidence="7 8">IT104</strain>
    </source>
</reference>
<proteinExistence type="predicted"/>
<evidence type="ECO:0000256" key="2">
    <source>
        <dbReference type="ARBA" id="ARBA00022741"/>
    </source>
</evidence>
<evidence type="ECO:0000256" key="1">
    <source>
        <dbReference type="ARBA" id="ARBA00012513"/>
    </source>
</evidence>
<accession>A0A397H890</accession>
<feature type="compositionally biased region" description="Basic and acidic residues" evidence="5">
    <location>
        <begin position="878"/>
        <end position="892"/>
    </location>
</feature>
<evidence type="ECO:0000256" key="3">
    <source>
        <dbReference type="ARBA" id="ARBA00022840"/>
    </source>
</evidence>
<dbReference type="GO" id="GO:0005524">
    <property type="term" value="F:ATP binding"/>
    <property type="evidence" value="ECO:0007669"/>
    <property type="project" value="UniProtKB-UniRule"/>
</dbReference>
<dbReference type="EMBL" id="PQFF01000338">
    <property type="protein sequence ID" value="RHZ58168.1"/>
    <property type="molecule type" value="Genomic_DNA"/>
</dbReference>
<evidence type="ECO:0000259" key="6">
    <source>
        <dbReference type="PROSITE" id="PS50011"/>
    </source>
</evidence>
<dbReference type="PROSITE" id="PS50011">
    <property type="entry name" value="PROTEIN_KINASE_DOM"/>
    <property type="match status" value="1"/>
</dbReference>
<dbReference type="InterPro" id="IPR011009">
    <property type="entry name" value="Kinase-like_dom_sf"/>
</dbReference>
<name>A0A397H890_9GLOM</name>
<feature type="domain" description="Protein kinase" evidence="6">
    <location>
        <begin position="11"/>
        <end position="326"/>
    </location>
</feature>
<dbReference type="CDD" id="cd14016">
    <property type="entry name" value="STKc_CK1"/>
    <property type="match status" value="1"/>
</dbReference>
<feature type="compositionally biased region" description="Basic and acidic residues" evidence="5">
    <location>
        <begin position="576"/>
        <end position="602"/>
    </location>
</feature>
<evidence type="ECO:0000313" key="8">
    <source>
        <dbReference type="Proteomes" id="UP000266861"/>
    </source>
</evidence>
<keyword evidence="3 4" id="KW-0067">ATP-binding</keyword>
<dbReference type="OrthoDB" id="5979581at2759"/>
<dbReference type="InterPro" id="IPR017441">
    <property type="entry name" value="Protein_kinase_ATP_BS"/>
</dbReference>
<comment type="caution">
    <text evidence="7">The sequence shown here is derived from an EMBL/GenBank/DDBJ whole genome shotgun (WGS) entry which is preliminary data.</text>
</comment>
<dbReference type="Pfam" id="PF00069">
    <property type="entry name" value="Pkinase"/>
    <property type="match status" value="1"/>
</dbReference>
<dbReference type="AlphaFoldDB" id="A0A397H890"/>
<evidence type="ECO:0000313" key="7">
    <source>
        <dbReference type="EMBL" id="RHZ58168.1"/>
    </source>
</evidence>
<feature type="compositionally biased region" description="Basic and acidic residues" evidence="5">
    <location>
        <begin position="762"/>
        <end position="791"/>
    </location>
</feature>
<dbReference type="SUPFAM" id="SSF56112">
    <property type="entry name" value="Protein kinase-like (PK-like)"/>
    <property type="match status" value="1"/>
</dbReference>
<feature type="region of interest" description="Disordered" evidence="5">
    <location>
        <begin position="878"/>
        <end position="941"/>
    </location>
</feature>
<dbReference type="STRING" id="1348612.A0A397H890"/>
<dbReference type="Proteomes" id="UP000266861">
    <property type="component" value="Unassembled WGS sequence"/>
</dbReference>
<evidence type="ECO:0000256" key="4">
    <source>
        <dbReference type="PROSITE-ProRule" id="PRU10141"/>
    </source>
</evidence>
<feature type="region of interest" description="Disordered" evidence="5">
    <location>
        <begin position="562"/>
        <end position="614"/>
    </location>
</feature>
<feature type="region of interest" description="Disordered" evidence="5">
    <location>
        <begin position="373"/>
        <end position="451"/>
    </location>
</feature>
<organism evidence="7 8">
    <name type="scientific">Diversispora epigaea</name>
    <dbReference type="NCBI Taxonomy" id="1348612"/>
    <lineage>
        <taxon>Eukaryota</taxon>
        <taxon>Fungi</taxon>
        <taxon>Fungi incertae sedis</taxon>
        <taxon>Mucoromycota</taxon>
        <taxon>Glomeromycotina</taxon>
        <taxon>Glomeromycetes</taxon>
        <taxon>Diversisporales</taxon>
        <taxon>Diversisporaceae</taxon>
        <taxon>Diversispora</taxon>
    </lineage>
</organism>
<feature type="compositionally biased region" description="Polar residues" evidence="5">
    <location>
        <begin position="912"/>
        <end position="940"/>
    </location>
</feature>
<dbReference type="SMART" id="SM00220">
    <property type="entry name" value="S_TKc"/>
    <property type="match status" value="1"/>
</dbReference>
<sequence>MGGDIVVGGHWLVEEKIGEGSFGEVFRAVHTSSNLKCAIKRELIELDHPQLPDEEKILRKLQGSKFIPKVYWFGMEGIYNALVMDLLGPSLRALRQAYESLPVAFVSDVAQQMVTILEYVHKRGIVYRDIKPDNFLLERDFPLQISRLSMYDSDDETPEAKIRDHKLLVGRKHFLSLVDFGLSTYYIDPETGKHINKNQQPTKNKTGTARYAALNVHRGLPHSRRDDLESIAYVLLEMLRGNLTWAGVTARNSRQGWAKMQKMKEETPLDELYEGFPRGFMTYLHYTRNLGYDQEPDYNYLRELLAATAGKGPEAELVTQDFHVADEEAYERPMSPRSRYYRSQSPLTIKSPRFFDCDDDIFFGSPPSPFYKRGKNSSWRTKNKDDIPGSGQNERSNSLTMASKSNSRFAISPPRSYSLPHRDSGQVENGNHLNGREYEKRGKRPESSKKFSYVKRPAAKISWTTTMDPGAQWDIEARRLEDAWKNGLSWNGDNVESQEVNSVPSTPVNESRFWIDNANDEFKEFDGGPEKGNWQNHLNNENALIAEVSKWGDGKVKIPWLDKNKPSHPFRGGADANHDYPEQERTRSLTPKASRELRDLQSRRPSIPSPLSIAIPSDYTEQDIYDVPVLGVSSPIDKIDTMQHNGAGVEENFPLSPRRSIPNIRTNNLATKFLKRSVPNLRDTARSNSTPSPSATIKRTMSHMQDAQLNTTQGGRKPLNSTRCAAKNPMSITINNSQRDEKEIIGSPKDLRYFPPQGVRHSSQDARRSNREGNKNRERSNTNKAYNRERSYTYTNGNSPVSPHNNFPVTSNSPPHQWSNGKRERSNTFNNGGKVNFNGGKTGHDRHRPPPLGQLPPRNLQNSNFHKNGMLSALPKFQDDQKNELKREDENWPPRAKSASPSYDDQSKRSNKPSNIVTTISSTEGSTTPSPVSSNESSCTNEKKDNILVSSPISAHHVTFADDLENSNPHNKSSNFYPRRQSFSAIISEEKSFRTRSFSINDRPNYKRRQNKSVYV</sequence>
<dbReference type="PROSITE" id="PS00107">
    <property type="entry name" value="PROTEIN_KINASE_ATP"/>
    <property type="match status" value="1"/>
</dbReference>
<dbReference type="InterPro" id="IPR000719">
    <property type="entry name" value="Prot_kinase_dom"/>
</dbReference>
<protein>
    <recommendedName>
        <fullName evidence="1">non-specific serine/threonine protein kinase</fullName>
        <ecNumber evidence="1">2.7.11.1</ecNumber>
    </recommendedName>
</protein>
<dbReference type="InterPro" id="IPR008271">
    <property type="entry name" value="Ser/Thr_kinase_AS"/>
</dbReference>
<keyword evidence="2 4" id="KW-0547">Nucleotide-binding</keyword>
<dbReference type="PANTHER" id="PTHR11909">
    <property type="entry name" value="CASEIN KINASE-RELATED"/>
    <property type="match status" value="1"/>
</dbReference>
<dbReference type="InterPro" id="IPR050235">
    <property type="entry name" value="CK1_Ser-Thr_kinase"/>
</dbReference>
<feature type="compositionally biased region" description="Basic and acidic residues" evidence="5">
    <location>
        <begin position="434"/>
        <end position="449"/>
    </location>
</feature>
<feature type="compositionally biased region" description="Polar residues" evidence="5">
    <location>
        <begin position="792"/>
        <end position="820"/>
    </location>
</feature>
<gene>
    <name evidence="7" type="ORF">Glove_375g96</name>
</gene>
<dbReference type="Gene3D" id="1.10.510.10">
    <property type="entry name" value="Transferase(Phosphotransferase) domain 1"/>
    <property type="match status" value="1"/>
</dbReference>